<dbReference type="EMBL" id="PSNX01000008">
    <property type="protein sequence ID" value="PPE66230.1"/>
    <property type="molecule type" value="Genomic_DNA"/>
</dbReference>
<gene>
    <name evidence="2" type="ORF">C1704_09630</name>
</gene>
<reference evidence="2 3" key="1">
    <citation type="submission" date="2018-02" db="EMBL/GenBank/DDBJ databases">
        <title>Reclassifiation of [Polyangium] brachysporum DSM 7029 as Guopingzhaonella breviflexa gen. nov., sp. nov., a member of the family Comamonadaceae.</title>
        <authorList>
            <person name="Tang B."/>
        </authorList>
    </citation>
    <scope>NUCLEOTIDE SEQUENCE [LARGE SCALE GENOMIC DNA]</scope>
    <source>
        <strain evidence="2 3">BCRC 80649</strain>
    </source>
</reference>
<feature type="domain" description="Serine aminopeptidase S33" evidence="1">
    <location>
        <begin position="31"/>
        <end position="262"/>
    </location>
</feature>
<protein>
    <submittedName>
        <fullName evidence="2">Alpha/beta hydrolase</fullName>
    </submittedName>
</protein>
<dbReference type="GO" id="GO:0016787">
    <property type="term" value="F:hydrolase activity"/>
    <property type="evidence" value="ECO:0007669"/>
    <property type="project" value="UniProtKB-KW"/>
</dbReference>
<dbReference type="Pfam" id="PF12146">
    <property type="entry name" value="Hydrolase_4"/>
    <property type="match status" value="1"/>
</dbReference>
<accession>A0A2S5SU12</accession>
<evidence type="ECO:0000259" key="1">
    <source>
        <dbReference type="Pfam" id="PF12146"/>
    </source>
</evidence>
<dbReference type="OrthoDB" id="9806902at2"/>
<dbReference type="Proteomes" id="UP000238605">
    <property type="component" value="Unassembled WGS sequence"/>
</dbReference>
<dbReference type="Gene3D" id="3.40.50.1820">
    <property type="entry name" value="alpha/beta hydrolase"/>
    <property type="match status" value="1"/>
</dbReference>
<dbReference type="InterPro" id="IPR022742">
    <property type="entry name" value="Hydrolase_4"/>
</dbReference>
<organism evidence="2 3">
    <name type="scientific">Caldimonas caldifontis</name>
    <dbReference type="NCBI Taxonomy" id="1452508"/>
    <lineage>
        <taxon>Bacteria</taxon>
        <taxon>Pseudomonadati</taxon>
        <taxon>Pseudomonadota</taxon>
        <taxon>Betaproteobacteria</taxon>
        <taxon>Burkholderiales</taxon>
        <taxon>Sphaerotilaceae</taxon>
        <taxon>Caldimonas</taxon>
    </lineage>
</organism>
<keyword evidence="2" id="KW-0378">Hydrolase</keyword>
<dbReference type="RefSeq" id="WP_104302514.1">
    <property type="nucleotide sequence ID" value="NZ_PSNX01000008.1"/>
</dbReference>
<comment type="caution">
    <text evidence="2">The sequence shown here is derived from an EMBL/GenBank/DDBJ whole genome shotgun (WGS) entry which is preliminary data.</text>
</comment>
<dbReference type="InterPro" id="IPR051044">
    <property type="entry name" value="MAG_DAG_Lipase"/>
</dbReference>
<name>A0A2S5SU12_9BURK</name>
<dbReference type="InterPro" id="IPR029058">
    <property type="entry name" value="AB_hydrolase_fold"/>
</dbReference>
<dbReference type="SUPFAM" id="SSF53474">
    <property type="entry name" value="alpha/beta-Hydrolases"/>
    <property type="match status" value="1"/>
</dbReference>
<evidence type="ECO:0000313" key="2">
    <source>
        <dbReference type="EMBL" id="PPE66230.1"/>
    </source>
</evidence>
<dbReference type="PANTHER" id="PTHR11614">
    <property type="entry name" value="PHOSPHOLIPASE-RELATED"/>
    <property type="match status" value="1"/>
</dbReference>
<keyword evidence="3" id="KW-1185">Reference proteome</keyword>
<evidence type="ECO:0000313" key="3">
    <source>
        <dbReference type="Proteomes" id="UP000238605"/>
    </source>
</evidence>
<dbReference type="AlphaFoldDB" id="A0A2S5SU12"/>
<proteinExistence type="predicted"/>
<sequence length="286" mass="31333">MTKASTATVSTLSAYDGTLLSLRTWPAPEGRVRATVLIVHGLGEHSARYEHVATRLREWGFQVVGYDHRGHGLSLGPRGSLQKDDDLLTDLATVIDLVREQHPGPLVLFGHSMGGLTVARFVAGELRPVDAVMLSSPALDIGLSTLQRGALKASYSLTPTLQLPNGLDANGVSRDADEVIAYKNDPLVHDKITPRLVNFLLQGGEFVRARAAQWKHPTLLMWAGADRLVRPAGSATFAALAPKHLVQAHPFEGYFHELVNEPLEAREKVFDTMRGWLDERFPRTQG</sequence>